<organism evidence="1 2">
    <name type="scientific">Colletotrichum truncatum</name>
    <name type="common">Anthracnose fungus</name>
    <name type="synonym">Colletotrichum capsici</name>
    <dbReference type="NCBI Taxonomy" id="5467"/>
    <lineage>
        <taxon>Eukaryota</taxon>
        <taxon>Fungi</taxon>
        <taxon>Dikarya</taxon>
        <taxon>Ascomycota</taxon>
        <taxon>Pezizomycotina</taxon>
        <taxon>Sordariomycetes</taxon>
        <taxon>Hypocreomycetidae</taxon>
        <taxon>Glomerellales</taxon>
        <taxon>Glomerellaceae</taxon>
        <taxon>Colletotrichum</taxon>
        <taxon>Colletotrichum truncatum species complex</taxon>
    </lineage>
</organism>
<sequence>MISELSSFSSNLGPTPLATDVVMLGCVQMMRFPSSSASISSAPASMASSMMSSTPAPSLASNTTRPRRVKKKVAVLVVPLCFLTSSFRSCRLRALLSVSTSTMSATPGGRMASRVRVSRLAPVAERPWPRAMAESITLFGTPSVRGGRLVQSATAVSPPLLGG</sequence>
<gene>
    <name evidence="1" type="ORF">CTRU02_213571</name>
</gene>
<name>A0ACC3YG68_COLTU</name>
<dbReference type="EMBL" id="VUJX02000010">
    <property type="protein sequence ID" value="KAL0930836.1"/>
    <property type="molecule type" value="Genomic_DNA"/>
</dbReference>
<keyword evidence="2" id="KW-1185">Reference proteome</keyword>
<dbReference type="Proteomes" id="UP000805649">
    <property type="component" value="Unassembled WGS sequence"/>
</dbReference>
<accession>A0ACC3YG68</accession>
<comment type="caution">
    <text evidence="1">The sequence shown here is derived from an EMBL/GenBank/DDBJ whole genome shotgun (WGS) entry which is preliminary data.</text>
</comment>
<evidence type="ECO:0000313" key="2">
    <source>
        <dbReference type="Proteomes" id="UP000805649"/>
    </source>
</evidence>
<evidence type="ECO:0000313" key="1">
    <source>
        <dbReference type="EMBL" id="KAL0930836.1"/>
    </source>
</evidence>
<proteinExistence type="predicted"/>
<protein>
    <submittedName>
        <fullName evidence="1">Uncharacterized protein</fullName>
    </submittedName>
</protein>
<reference evidence="1 2" key="1">
    <citation type="journal article" date="2020" name="Phytopathology">
        <title>Genome Sequence Resources of Colletotrichum truncatum, C. plurivorum, C. musicola, and C. sojae: Four Species Pathogenic to Soybean (Glycine max).</title>
        <authorList>
            <person name="Rogerio F."/>
            <person name="Boufleur T.R."/>
            <person name="Ciampi-Guillardi M."/>
            <person name="Sukno S.A."/>
            <person name="Thon M.R."/>
            <person name="Massola Junior N.S."/>
            <person name="Baroncelli R."/>
        </authorList>
    </citation>
    <scope>NUCLEOTIDE SEQUENCE [LARGE SCALE GENOMIC DNA]</scope>
    <source>
        <strain evidence="1 2">CMES1059</strain>
    </source>
</reference>